<accession>A0AA97CY97</accession>
<dbReference type="PANTHER" id="PTHR36933:SF1">
    <property type="entry name" value="SLL0788 PROTEIN"/>
    <property type="match status" value="1"/>
</dbReference>
<proteinExistence type="predicted"/>
<dbReference type="PANTHER" id="PTHR36933">
    <property type="entry name" value="SLL0788 PROTEIN"/>
    <property type="match status" value="1"/>
</dbReference>
<dbReference type="InterPro" id="IPR005183">
    <property type="entry name" value="DUF305_CopM-like"/>
</dbReference>
<gene>
    <name evidence="3" type="ORF">MP11Mi_26250</name>
</gene>
<evidence type="ECO:0000256" key="1">
    <source>
        <dbReference type="SAM" id="MobiDB-lite"/>
    </source>
</evidence>
<reference evidence="3" key="1">
    <citation type="submission" date="2023-06" db="EMBL/GenBank/DDBJ databases">
        <title>Gordonia sp. nov. and Pseudochrobactrum sp. nov., two species isolated from the burying beetle Nicrophorus vespilloides.</title>
        <authorList>
            <person name="Poehlein A."/>
            <person name="Guzman J."/>
            <person name="Daniel R."/>
            <person name="Vilcinskas A."/>
        </authorList>
    </citation>
    <scope>NUCLEOTIDE SEQUENCE</scope>
    <source>
        <strain evidence="3">MP11Mi</strain>
    </source>
</reference>
<dbReference type="AlphaFoldDB" id="A0AA97CY97"/>
<dbReference type="Pfam" id="PF03713">
    <property type="entry name" value="DUF305"/>
    <property type="match status" value="1"/>
</dbReference>
<organism evidence="3">
    <name type="scientific">Gordonia sp. MP11Mi</name>
    <dbReference type="NCBI Taxonomy" id="3022769"/>
    <lineage>
        <taxon>Bacteria</taxon>
        <taxon>Bacillati</taxon>
        <taxon>Actinomycetota</taxon>
        <taxon>Actinomycetes</taxon>
        <taxon>Mycobacteriales</taxon>
        <taxon>Gordoniaceae</taxon>
        <taxon>Gordonia</taxon>
    </lineage>
</organism>
<name>A0AA97CY97_9ACTN</name>
<feature type="region of interest" description="Disordered" evidence="1">
    <location>
        <begin position="46"/>
        <end position="76"/>
    </location>
</feature>
<protein>
    <recommendedName>
        <fullName evidence="2">DUF305 domain-containing protein</fullName>
    </recommendedName>
</protein>
<evidence type="ECO:0000259" key="2">
    <source>
        <dbReference type="Pfam" id="PF03713"/>
    </source>
</evidence>
<evidence type="ECO:0000313" key="3">
    <source>
        <dbReference type="EMBL" id="WOC13522.1"/>
    </source>
</evidence>
<feature type="domain" description="DUF305" evidence="2">
    <location>
        <begin position="79"/>
        <end position="221"/>
    </location>
</feature>
<dbReference type="Gene3D" id="1.20.1260.10">
    <property type="match status" value="1"/>
</dbReference>
<sequence>MPLREKDRPMDDRTKKARPMTRRTIAAGVGALAAVTVLGACSDSGDATNDGHDGHVSTTSMSMPVSSGTQSPGSHNDADVMFAQMMIPHHRQAVQMSDILLDKEGVPADVRELAESIKSAQAPEVKQLTGWLGDWGAPVDADMSGHHMDGMVSAADLAKLKNAPGADAARLYLQQMIGHHEGAVTMAQTEVDTGQNSDAVAMARRIVETQNTEIDAMKKMLG</sequence>
<dbReference type="InterPro" id="IPR012347">
    <property type="entry name" value="Ferritin-like"/>
</dbReference>
<dbReference type="EMBL" id="CP128986">
    <property type="protein sequence ID" value="WOC13522.1"/>
    <property type="molecule type" value="Genomic_DNA"/>
</dbReference>
<feature type="compositionally biased region" description="Low complexity" evidence="1">
    <location>
        <begin position="56"/>
        <end position="67"/>
    </location>
</feature>